<accession>A0A7H0HWU1</accession>
<feature type="transmembrane region" description="Helical" evidence="2">
    <location>
        <begin position="21"/>
        <end position="45"/>
    </location>
</feature>
<evidence type="ECO:0000256" key="2">
    <source>
        <dbReference type="SAM" id="Phobius"/>
    </source>
</evidence>
<keyword evidence="4" id="KW-1185">Reference proteome</keyword>
<name>A0A7H0HWU1_9ACTN</name>
<dbReference type="RefSeq" id="WP_187742104.1">
    <property type="nucleotide sequence ID" value="NZ_CP060825.1"/>
</dbReference>
<sequence length="225" mass="22844">MTARHEHERPERAARKRRLPAVLSSGPAWWPVPVCAVLGTAAGLLHGLVTDPEYAATAYVVAVPAEGAEPGAALGFAQAYGRIATSDATLGYARVAAGVPASELRDRVTTETSPDSPMIAVTGTSTRPAEAADIANAVADAVSVSSNEASRNTGVRLMQFSRAVDPAEPVSPSLPLGTAVGASAGGLIGGLVLMVRPRRTRPGAAATAVPSPAQPLGAAAERERV</sequence>
<dbReference type="EMBL" id="CP060825">
    <property type="protein sequence ID" value="QNP65007.1"/>
    <property type="molecule type" value="Genomic_DNA"/>
</dbReference>
<organism evidence="3 4">
    <name type="scientific">Streptomyces genisteinicus</name>
    <dbReference type="NCBI Taxonomy" id="2768068"/>
    <lineage>
        <taxon>Bacteria</taxon>
        <taxon>Bacillati</taxon>
        <taxon>Actinomycetota</taxon>
        <taxon>Actinomycetes</taxon>
        <taxon>Kitasatosporales</taxon>
        <taxon>Streptomycetaceae</taxon>
        <taxon>Streptomyces</taxon>
    </lineage>
</organism>
<dbReference type="Proteomes" id="UP000516230">
    <property type="component" value="Chromosome"/>
</dbReference>
<protein>
    <submittedName>
        <fullName evidence="3">Lipopolysaccharide biosynthesis protein</fullName>
    </submittedName>
</protein>
<evidence type="ECO:0000313" key="3">
    <source>
        <dbReference type="EMBL" id="QNP65007.1"/>
    </source>
</evidence>
<keyword evidence="2" id="KW-1133">Transmembrane helix</keyword>
<evidence type="ECO:0000313" key="4">
    <source>
        <dbReference type="Proteomes" id="UP000516230"/>
    </source>
</evidence>
<keyword evidence="2" id="KW-0812">Transmembrane</keyword>
<feature type="transmembrane region" description="Helical" evidence="2">
    <location>
        <begin position="174"/>
        <end position="195"/>
    </location>
</feature>
<gene>
    <name evidence="3" type="ORF">IAG43_20210</name>
</gene>
<keyword evidence="2" id="KW-0472">Membrane</keyword>
<proteinExistence type="predicted"/>
<feature type="region of interest" description="Disordered" evidence="1">
    <location>
        <begin position="202"/>
        <end position="225"/>
    </location>
</feature>
<dbReference type="KEGG" id="sgj:IAG43_20210"/>
<evidence type="ECO:0000256" key="1">
    <source>
        <dbReference type="SAM" id="MobiDB-lite"/>
    </source>
</evidence>
<reference evidence="3 4" key="1">
    <citation type="submission" date="2020-08" db="EMBL/GenBank/DDBJ databases">
        <title>A novel species.</title>
        <authorList>
            <person name="Gao J."/>
        </authorList>
    </citation>
    <scope>NUCLEOTIDE SEQUENCE [LARGE SCALE GENOMIC DNA]</scope>
    <source>
        <strain evidence="3 4">CRPJ-33</strain>
    </source>
</reference>
<dbReference type="AlphaFoldDB" id="A0A7H0HWU1"/>